<reference evidence="1" key="1">
    <citation type="submission" date="2021-12" db="EMBL/GenBank/DDBJ databases">
        <authorList>
            <person name="Zaccaron A."/>
            <person name="Stergiopoulos I."/>
        </authorList>
    </citation>
    <scope>NUCLEOTIDE SEQUENCE</scope>
    <source>
        <strain evidence="1">Race5_Kim</strain>
    </source>
</reference>
<dbReference type="AlphaFoldDB" id="A0A9Q8UUZ1"/>
<gene>
    <name evidence="1" type="ORF">CLAFUR5_12661</name>
</gene>
<evidence type="ECO:0000313" key="2">
    <source>
        <dbReference type="Proteomes" id="UP000756132"/>
    </source>
</evidence>
<sequence>MSQLTAGPTPEQTSILHRLAPELRNDIFSHVLQFTEPINISRNETGWCNHSRWQSVVQPLGISRTCRQFHAETAPRFYTENTFRIASTCNAVALPNVGHFLAMIGPTNAHALKGLTVIWTPPGPKSGIYRGVSNTKRAVCEAINAHQKAGASMMLGVSAAEHSTLTTKLRPSPLDSPTTFVHLELRFLLCVCPALASKIYTMRLDWTDLMPSLRREWERLVLIRSTLISDLMSHDHLVAHQVIHHAVLMDQMIEKLGSLLEDEGYPVGKGMLEV</sequence>
<name>A0A9Q8UUZ1_PASFU</name>
<dbReference type="PANTHER" id="PTHR42085">
    <property type="entry name" value="F-BOX DOMAIN-CONTAINING PROTEIN"/>
    <property type="match status" value="1"/>
</dbReference>
<dbReference type="RefSeq" id="XP_047767774.1">
    <property type="nucleotide sequence ID" value="XM_047911809.1"/>
</dbReference>
<dbReference type="EMBL" id="CP090173">
    <property type="protein sequence ID" value="UJO23408.1"/>
    <property type="molecule type" value="Genomic_DNA"/>
</dbReference>
<organism evidence="1 2">
    <name type="scientific">Passalora fulva</name>
    <name type="common">Tomato leaf mold</name>
    <name type="synonym">Cladosporium fulvum</name>
    <dbReference type="NCBI Taxonomy" id="5499"/>
    <lineage>
        <taxon>Eukaryota</taxon>
        <taxon>Fungi</taxon>
        <taxon>Dikarya</taxon>
        <taxon>Ascomycota</taxon>
        <taxon>Pezizomycotina</taxon>
        <taxon>Dothideomycetes</taxon>
        <taxon>Dothideomycetidae</taxon>
        <taxon>Mycosphaerellales</taxon>
        <taxon>Mycosphaerellaceae</taxon>
        <taxon>Fulvia</taxon>
    </lineage>
</organism>
<protein>
    <submittedName>
        <fullName evidence="1">Uncharacterized protein</fullName>
    </submittedName>
</protein>
<evidence type="ECO:0000313" key="1">
    <source>
        <dbReference type="EMBL" id="UJO23408.1"/>
    </source>
</evidence>
<dbReference type="KEGG" id="ffu:CLAFUR5_12661"/>
<dbReference type="Proteomes" id="UP000756132">
    <property type="component" value="Chromosome 11"/>
</dbReference>
<reference evidence="1" key="2">
    <citation type="journal article" date="2022" name="Microb. Genom.">
        <title>A chromosome-scale genome assembly of the tomato pathogen Cladosporium fulvum reveals a compartmentalized genome architecture and the presence of a dispensable chromosome.</title>
        <authorList>
            <person name="Zaccaron A.Z."/>
            <person name="Chen L.H."/>
            <person name="Samaras A."/>
            <person name="Stergiopoulos I."/>
        </authorList>
    </citation>
    <scope>NUCLEOTIDE SEQUENCE</scope>
    <source>
        <strain evidence="1">Race5_Kim</strain>
    </source>
</reference>
<dbReference type="GeneID" id="71992539"/>
<dbReference type="InterPro" id="IPR038883">
    <property type="entry name" value="AN11006-like"/>
</dbReference>
<keyword evidence="2" id="KW-1185">Reference proteome</keyword>
<dbReference type="PANTHER" id="PTHR42085:SF1">
    <property type="entry name" value="F-BOX DOMAIN-CONTAINING PROTEIN"/>
    <property type="match status" value="1"/>
</dbReference>
<proteinExistence type="predicted"/>
<accession>A0A9Q8UUZ1</accession>
<dbReference type="OrthoDB" id="3816007at2759"/>